<evidence type="ECO:0000313" key="2">
    <source>
        <dbReference type="Proteomes" id="UP001058974"/>
    </source>
</evidence>
<dbReference type="Proteomes" id="UP001058974">
    <property type="component" value="Chromosome 3"/>
</dbReference>
<reference evidence="1 2" key="1">
    <citation type="journal article" date="2022" name="Nat. Genet.">
        <title>Improved pea reference genome and pan-genome highlight genomic features and evolutionary characteristics.</title>
        <authorList>
            <person name="Yang T."/>
            <person name="Liu R."/>
            <person name="Luo Y."/>
            <person name="Hu S."/>
            <person name="Wang D."/>
            <person name="Wang C."/>
            <person name="Pandey M.K."/>
            <person name="Ge S."/>
            <person name="Xu Q."/>
            <person name="Li N."/>
            <person name="Li G."/>
            <person name="Huang Y."/>
            <person name="Saxena R.K."/>
            <person name="Ji Y."/>
            <person name="Li M."/>
            <person name="Yan X."/>
            <person name="He Y."/>
            <person name="Liu Y."/>
            <person name="Wang X."/>
            <person name="Xiang C."/>
            <person name="Varshney R.K."/>
            <person name="Ding H."/>
            <person name="Gao S."/>
            <person name="Zong X."/>
        </authorList>
    </citation>
    <scope>NUCLEOTIDE SEQUENCE [LARGE SCALE GENOMIC DNA]</scope>
    <source>
        <strain evidence="1 2">cv. Zhongwan 6</strain>
    </source>
</reference>
<dbReference type="PANTHER" id="PTHR11669">
    <property type="entry name" value="REPLICATION FACTOR C / DNA POLYMERASE III GAMMA-TAU SUBUNIT"/>
    <property type="match status" value="1"/>
</dbReference>
<proteinExistence type="predicted"/>
<dbReference type="Gene3D" id="3.40.50.300">
    <property type="entry name" value="P-loop containing nucleotide triphosphate hydrolases"/>
    <property type="match status" value="1"/>
</dbReference>
<gene>
    <name evidence="1" type="ORF">KIW84_033529</name>
</gene>
<dbReference type="PANTHER" id="PTHR11669:SF54">
    <property type="entry name" value="DNA POLYMERASE III SUBUNIT GAMMA_TAU"/>
    <property type="match status" value="1"/>
</dbReference>
<dbReference type="GO" id="GO:0006261">
    <property type="term" value="P:DNA-templated DNA replication"/>
    <property type="evidence" value="ECO:0007669"/>
    <property type="project" value="TreeGrafter"/>
</dbReference>
<dbReference type="Gramene" id="Psat03G0352900-T1">
    <property type="protein sequence ID" value="KAI5428566.1"/>
    <property type="gene ID" value="KIW84_033529"/>
</dbReference>
<name>A0A9D4Y1J3_PEA</name>
<dbReference type="Gene3D" id="1.10.8.60">
    <property type="match status" value="1"/>
</dbReference>
<dbReference type="Pfam" id="PF13177">
    <property type="entry name" value="DNA_pol3_delta2"/>
    <property type="match status" value="1"/>
</dbReference>
<comment type="caution">
    <text evidence="1">The sequence shown here is derived from an EMBL/GenBank/DDBJ whole genome shotgun (WGS) entry which is preliminary data.</text>
</comment>
<organism evidence="1 2">
    <name type="scientific">Pisum sativum</name>
    <name type="common">Garden pea</name>
    <name type="synonym">Lathyrus oleraceus</name>
    <dbReference type="NCBI Taxonomy" id="3888"/>
    <lineage>
        <taxon>Eukaryota</taxon>
        <taxon>Viridiplantae</taxon>
        <taxon>Streptophyta</taxon>
        <taxon>Embryophyta</taxon>
        <taxon>Tracheophyta</taxon>
        <taxon>Spermatophyta</taxon>
        <taxon>Magnoliopsida</taxon>
        <taxon>eudicotyledons</taxon>
        <taxon>Gunneridae</taxon>
        <taxon>Pentapetalae</taxon>
        <taxon>rosids</taxon>
        <taxon>fabids</taxon>
        <taxon>Fabales</taxon>
        <taxon>Fabaceae</taxon>
        <taxon>Papilionoideae</taxon>
        <taxon>50 kb inversion clade</taxon>
        <taxon>NPAAA clade</taxon>
        <taxon>Hologalegina</taxon>
        <taxon>IRL clade</taxon>
        <taxon>Fabeae</taxon>
        <taxon>Lathyrus</taxon>
    </lineage>
</organism>
<dbReference type="GO" id="GO:0003689">
    <property type="term" value="F:DNA clamp loader activity"/>
    <property type="evidence" value="ECO:0007669"/>
    <property type="project" value="TreeGrafter"/>
</dbReference>
<protein>
    <submittedName>
        <fullName evidence="1">Uncharacterized protein</fullName>
    </submittedName>
</protein>
<dbReference type="InterPro" id="IPR027417">
    <property type="entry name" value="P-loop_NTPase"/>
</dbReference>
<accession>A0A9D4Y1J3</accession>
<evidence type="ECO:0000313" key="1">
    <source>
        <dbReference type="EMBL" id="KAI5428566.1"/>
    </source>
</evidence>
<dbReference type="InterPro" id="IPR050238">
    <property type="entry name" value="DNA_Rep/Repair_Clamp_Loader"/>
</dbReference>
<dbReference type="GO" id="GO:0005663">
    <property type="term" value="C:DNA replication factor C complex"/>
    <property type="evidence" value="ECO:0007669"/>
    <property type="project" value="TreeGrafter"/>
</dbReference>
<dbReference type="AlphaFoldDB" id="A0A9D4Y1J3"/>
<dbReference type="SUPFAM" id="SSF52540">
    <property type="entry name" value="P-loop containing nucleoside triphosphate hydrolases"/>
    <property type="match status" value="1"/>
</dbReference>
<sequence>MSRIFASALNCLAVGEQRPFGLCRDVKVVDSVKINQTDQVKLLAKNACSPSVYSRLKIFIIDECPFLNGETWACFSNNLENISHHVVFLMITPDLDKLPQSAVSRAQRIVIAALDLEYEHAALDLIAAKSCGSVRDAEIMLDQLSFLGKKIEVSLVYELT</sequence>
<dbReference type="EMBL" id="JAMSHJ010000003">
    <property type="protein sequence ID" value="KAI5428566.1"/>
    <property type="molecule type" value="Genomic_DNA"/>
</dbReference>
<keyword evidence="2" id="KW-1185">Reference proteome</keyword>
<dbReference type="GO" id="GO:0006281">
    <property type="term" value="P:DNA repair"/>
    <property type="evidence" value="ECO:0007669"/>
    <property type="project" value="TreeGrafter"/>
</dbReference>